<keyword evidence="1 3" id="KW-0378">Hydrolase</keyword>
<organism evidence="6 7">
    <name type="scientific">Paenibacillus azoreducens</name>
    <dbReference type="NCBI Taxonomy" id="116718"/>
    <lineage>
        <taxon>Bacteria</taxon>
        <taxon>Bacillati</taxon>
        <taxon>Bacillota</taxon>
        <taxon>Bacilli</taxon>
        <taxon>Bacillales</taxon>
        <taxon>Paenibacillaceae</taxon>
        <taxon>Paenibacillus</taxon>
    </lineage>
</organism>
<evidence type="ECO:0000313" key="6">
    <source>
        <dbReference type="EMBL" id="GIO48308.1"/>
    </source>
</evidence>
<evidence type="ECO:0000256" key="3">
    <source>
        <dbReference type="RuleBase" id="RU000489"/>
    </source>
</evidence>
<dbReference type="Gene3D" id="3.30.457.10">
    <property type="entry name" value="Copper amine oxidase-like, N-terminal domain"/>
    <property type="match status" value="1"/>
</dbReference>
<feature type="domain" description="GH18" evidence="5">
    <location>
        <begin position="256"/>
        <end position="572"/>
    </location>
</feature>
<dbReference type="PROSITE" id="PS01095">
    <property type="entry name" value="GH18_1"/>
    <property type="match status" value="1"/>
</dbReference>
<dbReference type="Proteomes" id="UP000682811">
    <property type="component" value="Unassembled WGS sequence"/>
</dbReference>
<evidence type="ECO:0000259" key="5">
    <source>
        <dbReference type="PROSITE" id="PS51910"/>
    </source>
</evidence>
<dbReference type="SUPFAM" id="SSF51445">
    <property type="entry name" value="(Trans)glycosidases"/>
    <property type="match status" value="1"/>
</dbReference>
<dbReference type="GO" id="GO:0005975">
    <property type="term" value="P:carbohydrate metabolic process"/>
    <property type="evidence" value="ECO:0007669"/>
    <property type="project" value="InterPro"/>
</dbReference>
<keyword evidence="2 3" id="KW-0326">Glycosidase</keyword>
<dbReference type="InterPro" id="IPR017853">
    <property type="entry name" value="GH"/>
</dbReference>
<accession>A0A919YER2</accession>
<dbReference type="PROSITE" id="PS51910">
    <property type="entry name" value="GH18_2"/>
    <property type="match status" value="1"/>
</dbReference>
<dbReference type="InterPro" id="IPR001579">
    <property type="entry name" value="Glyco_hydro_18_chit_AS"/>
</dbReference>
<dbReference type="GO" id="GO:0004553">
    <property type="term" value="F:hydrolase activity, hydrolyzing O-glycosyl compounds"/>
    <property type="evidence" value="ECO:0007669"/>
    <property type="project" value="InterPro"/>
</dbReference>
<keyword evidence="7" id="KW-1185">Reference proteome</keyword>
<dbReference type="PANTHER" id="PTHR46066:SF2">
    <property type="entry name" value="CHITINASE DOMAIN-CONTAINING PROTEIN 1"/>
    <property type="match status" value="1"/>
</dbReference>
<dbReference type="Pfam" id="PF00704">
    <property type="entry name" value="Glyco_hydro_18"/>
    <property type="match status" value="1"/>
</dbReference>
<dbReference type="InterPro" id="IPR001223">
    <property type="entry name" value="Glyco_hydro18_cat"/>
</dbReference>
<dbReference type="SUPFAM" id="SSF55383">
    <property type="entry name" value="Copper amine oxidase, domain N"/>
    <property type="match status" value="1"/>
</dbReference>
<comment type="similarity">
    <text evidence="4">Belongs to the glycosyl hydrolase 18 family.</text>
</comment>
<dbReference type="Gene3D" id="2.30.30.40">
    <property type="entry name" value="SH3 Domains"/>
    <property type="match status" value="1"/>
</dbReference>
<dbReference type="RefSeq" id="WP_212978992.1">
    <property type="nucleotide sequence ID" value="NZ_AP025343.1"/>
</dbReference>
<evidence type="ECO:0000256" key="2">
    <source>
        <dbReference type="ARBA" id="ARBA00023295"/>
    </source>
</evidence>
<reference evidence="6 7" key="1">
    <citation type="submission" date="2021-03" db="EMBL/GenBank/DDBJ databases">
        <title>Antimicrobial resistance genes in bacteria isolated from Japanese honey, and their potential for conferring macrolide and lincosamide resistance in the American foulbrood pathogen Paenibacillus larvae.</title>
        <authorList>
            <person name="Okamoto M."/>
            <person name="Kumagai M."/>
            <person name="Kanamori H."/>
            <person name="Takamatsu D."/>
        </authorList>
    </citation>
    <scope>NUCLEOTIDE SEQUENCE [LARGE SCALE GENOMIC DNA]</scope>
    <source>
        <strain evidence="6 7">J34TS1</strain>
    </source>
</reference>
<dbReference type="AlphaFoldDB" id="A0A919YER2"/>
<dbReference type="InterPro" id="IPR029070">
    <property type="entry name" value="Chitinase_insertion_sf"/>
</dbReference>
<dbReference type="PANTHER" id="PTHR46066">
    <property type="entry name" value="CHITINASE DOMAIN-CONTAINING PROTEIN 1 FAMILY MEMBER"/>
    <property type="match status" value="1"/>
</dbReference>
<dbReference type="Pfam" id="PF07833">
    <property type="entry name" value="Cu_amine_oxidN1"/>
    <property type="match status" value="1"/>
</dbReference>
<proteinExistence type="inferred from homology"/>
<dbReference type="Gene3D" id="3.20.20.80">
    <property type="entry name" value="Glycosidases"/>
    <property type="match status" value="1"/>
</dbReference>
<dbReference type="Gene3D" id="3.10.50.10">
    <property type="match status" value="1"/>
</dbReference>
<dbReference type="GO" id="GO:0008061">
    <property type="term" value="F:chitin binding"/>
    <property type="evidence" value="ECO:0007669"/>
    <property type="project" value="InterPro"/>
</dbReference>
<dbReference type="InterPro" id="IPR011583">
    <property type="entry name" value="Chitinase_II/V-like_cat"/>
</dbReference>
<name>A0A919YER2_9BACL</name>
<dbReference type="EMBL" id="BORT01000013">
    <property type="protein sequence ID" value="GIO48308.1"/>
    <property type="molecule type" value="Genomic_DNA"/>
</dbReference>
<protein>
    <recommendedName>
        <fullName evidence="5">GH18 domain-containing protein</fullName>
    </recommendedName>
</protein>
<comment type="caution">
    <text evidence="6">The sequence shown here is derived from an EMBL/GenBank/DDBJ whole genome shotgun (WGS) entry which is preliminary data.</text>
</comment>
<evidence type="ECO:0000256" key="1">
    <source>
        <dbReference type="ARBA" id="ARBA00022801"/>
    </source>
</evidence>
<gene>
    <name evidence="6" type="ORF">J34TS1_30730</name>
</gene>
<sequence>MTRNRKRKHRSSAKRRFSILLGLCLVAAGAYFTITEILPNPLHEKPDWKGMDKPVFVKGKLLDQSADGSGEQLRLPLQVLQEGIDPNIRYEKGTQSIILTTPVQVMHLQTGETKAQLNNKQIQLCFAPEEKNGVPYMPIQPLKELYGITFHEDPNTGAILLMRAGDTVQMGEVVGEPDSKTALRKGPSKHERILADMPGGTSLRIWGSDDSWYFAQMDNGYAGYVPKTKVTLGEKKTVPDVPQPPTQAERSWQGKPVNLAWEAVYKKKPDPSVIDQLSGVNVVSPTWFSIIDKEGNVRSKADTAYVEKAHEQGIDVWGLLDNSFDPDITSSAMATYETRLNAINQTIQFAKMYHLDGINLDFENVKTKDGENVSQFVRELKPLARAKGLIVSVDVTPKSGSEMWSRFLDRRSLGETADFVVLMAYDEHWASSPKAGSVSSLPWAEDAVRKILEEDDVPPEKLILAVPLYTRIWSEEIKDGKTKVSSKAVGMKTVKDIIAEKKLKPQYLDDVKQNYVEYTEDGVLKKIWIEDKTSLAERVKLAKELELGGVAAWTRSFGTQDAWEVLKDISSK</sequence>
<dbReference type="InterPro" id="IPR036582">
    <property type="entry name" value="Mao_N_sf"/>
</dbReference>
<evidence type="ECO:0000313" key="7">
    <source>
        <dbReference type="Proteomes" id="UP000682811"/>
    </source>
</evidence>
<evidence type="ECO:0000256" key="4">
    <source>
        <dbReference type="RuleBase" id="RU004453"/>
    </source>
</evidence>
<dbReference type="InterPro" id="IPR012854">
    <property type="entry name" value="Cu_amine_oxidase-like_N"/>
</dbReference>
<dbReference type="SMART" id="SM00636">
    <property type="entry name" value="Glyco_18"/>
    <property type="match status" value="1"/>
</dbReference>